<reference evidence="7" key="1">
    <citation type="submission" date="2017-08" db="EMBL/GenBank/DDBJ databases">
        <title>Assembly of the North American Bullfrog Genome.</title>
        <authorList>
            <person name="Warren R.L."/>
            <person name="Vandervalk B.P."/>
            <person name="Kucuk E."/>
            <person name="Birol I."/>
            <person name="Helbing C."/>
            <person name="Pandoh P."/>
            <person name="Behsaz B."/>
            <person name="Mohamadi H."/>
            <person name="Chu J."/>
            <person name="Jackman S."/>
            <person name="Hammond S.A."/>
            <person name="Veldhoen N."/>
            <person name="Kirk H."/>
            <person name="Zhao Y."/>
            <person name="Coope R."/>
            <person name="Pleasance S."/>
            <person name="Moore R."/>
            <person name="Holt R."/>
        </authorList>
    </citation>
    <scope>NUCLEOTIDE SEQUENCE</scope>
    <source>
        <strain evidence="7">Bruno</strain>
        <tissue evidence="7">Liver</tissue>
    </source>
</reference>
<dbReference type="InterPro" id="IPR025894">
    <property type="entry name" value="Mtf2_C_dom"/>
</dbReference>
<dbReference type="GO" id="GO:0006325">
    <property type="term" value="P:chromatin organization"/>
    <property type="evidence" value="ECO:0007669"/>
    <property type="project" value="UniProtKB-KW"/>
</dbReference>
<evidence type="ECO:0000313" key="7">
    <source>
        <dbReference type="EMBL" id="PIO40173.1"/>
    </source>
</evidence>
<evidence type="ECO:0000256" key="4">
    <source>
        <dbReference type="ARBA" id="ARBA00023242"/>
    </source>
</evidence>
<keyword evidence="3" id="KW-0156">Chromatin regulator</keyword>
<evidence type="ECO:0000256" key="2">
    <source>
        <dbReference type="ARBA" id="ARBA00022737"/>
    </source>
</evidence>
<organism evidence="7">
    <name type="scientific">Aquarana catesbeiana</name>
    <name type="common">American bullfrog</name>
    <name type="synonym">Rana catesbeiana</name>
    <dbReference type="NCBI Taxonomy" id="8400"/>
    <lineage>
        <taxon>Eukaryota</taxon>
        <taxon>Metazoa</taxon>
        <taxon>Chordata</taxon>
        <taxon>Craniata</taxon>
        <taxon>Vertebrata</taxon>
        <taxon>Euteleostomi</taxon>
        <taxon>Amphibia</taxon>
        <taxon>Batrachia</taxon>
        <taxon>Anura</taxon>
        <taxon>Neobatrachia</taxon>
        <taxon>Ranoidea</taxon>
        <taxon>Ranidae</taxon>
        <taxon>Aquarana</taxon>
    </lineage>
</organism>
<dbReference type="OrthoDB" id="10629690at2759"/>
<protein>
    <recommendedName>
        <fullName evidence="6">Polycomb-like MTF2 factor 2 C-terminal domain-containing protein</fullName>
    </recommendedName>
</protein>
<sequence length="172" mass="18691">MGVLKRPPHKTKTPSIVQRTRKERQKLQRAVTQDAIQNPISPNQEYVGYRGSTYNFRRTGARCLQSHPIRMFASFHPSANTSGSVAASLQSSEVTPAISEGSTLLSEVLDSSAPVASPSKTSTSPPRPSSSSSSEGCDWSETVEQGMRVLAKRVTAEGNTQYLVEYEEGGIF</sequence>
<name>A0A2G9SKY7_AQUCT</name>
<comment type="subcellular location">
    <subcellularLocation>
        <location evidence="1">Nucleus</location>
    </subcellularLocation>
</comment>
<evidence type="ECO:0000256" key="5">
    <source>
        <dbReference type="SAM" id="MobiDB-lite"/>
    </source>
</evidence>
<evidence type="ECO:0000256" key="3">
    <source>
        <dbReference type="ARBA" id="ARBA00022853"/>
    </source>
</evidence>
<gene>
    <name evidence="7" type="ORF">AB205_0063360</name>
</gene>
<feature type="region of interest" description="Disordered" evidence="5">
    <location>
        <begin position="79"/>
        <end position="98"/>
    </location>
</feature>
<proteinExistence type="predicted"/>
<dbReference type="EMBL" id="KV924479">
    <property type="protein sequence ID" value="PIO40173.1"/>
    <property type="molecule type" value="Genomic_DNA"/>
</dbReference>
<feature type="region of interest" description="Disordered" evidence="5">
    <location>
        <begin position="105"/>
        <end position="140"/>
    </location>
</feature>
<dbReference type="GO" id="GO:0005634">
    <property type="term" value="C:nucleus"/>
    <property type="evidence" value="ECO:0007669"/>
    <property type="project" value="UniProtKB-SubCell"/>
</dbReference>
<keyword evidence="2" id="KW-0677">Repeat</keyword>
<dbReference type="AlphaFoldDB" id="A0A2G9SKY7"/>
<dbReference type="Pfam" id="PF14061">
    <property type="entry name" value="Mtf2_C"/>
    <property type="match status" value="1"/>
</dbReference>
<accession>A0A2G9SKY7</accession>
<keyword evidence="4" id="KW-0539">Nucleus</keyword>
<evidence type="ECO:0000259" key="6">
    <source>
        <dbReference type="Pfam" id="PF14061"/>
    </source>
</evidence>
<evidence type="ECO:0000256" key="1">
    <source>
        <dbReference type="ARBA" id="ARBA00004123"/>
    </source>
</evidence>
<feature type="compositionally biased region" description="Low complexity" evidence="5">
    <location>
        <begin position="111"/>
        <end position="134"/>
    </location>
</feature>
<feature type="domain" description="Polycomb-like MTF2 factor 2 C-terminal" evidence="6">
    <location>
        <begin position="148"/>
        <end position="168"/>
    </location>
</feature>